<dbReference type="Gene3D" id="3.40.50.150">
    <property type="entry name" value="Vaccinia Virus protein VP39"/>
    <property type="match status" value="1"/>
</dbReference>
<dbReference type="EMBL" id="CM007648">
    <property type="protein sequence ID" value="ONM15800.1"/>
    <property type="molecule type" value="Genomic_DNA"/>
</dbReference>
<dbReference type="InterPro" id="IPR004971">
    <property type="entry name" value="mRNA_G-N7_MeTrfase_dom"/>
</dbReference>
<organism evidence="9">
    <name type="scientific">Zea mays</name>
    <name type="common">Maize</name>
    <dbReference type="NCBI Taxonomy" id="4577"/>
    <lineage>
        <taxon>Eukaryota</taxon>
        <taxon>Viridiplantae</taxon>
        <taxon>Streptophyta</taxon>
        <taxon>Embryophyta</taxon>
        <taxon>Tracheophyta</taxon>
        <taxon>Spermatophyta</taxon>
        <taxon>Magnoliopsida</taxon>
        <taxon>Liliopsida</taxon>
        <taxon>Poales</taxon>
        <taxon>Poaceae</taxon>
        <taxon>PACMAD clade</taxon>
        <taxon>Panicoideae</taxon>
        <taxon>Andropogonodae</taxon>
        <taxon>Andropogoneae</taxon>
        <taxon>Tripsacinae</taxon>
        <taxon>Zea</taxon>
    </lineage>
</organism>
<name>A0A1D6E5Q8_MAIZE</name>
<dbReference type="InterPro" id="IPR039753">
    <property type="entry name" value="RG7MT1"/>
</dbReference>
<accession>A0A1D6E5Q8</accession>
<evidence type="ECO:0000256" key="1">
    <source>
        <dbReference type="ARBA" id="ARBA00011926"/>
    </source>
</evidence>
<dbReference type="SUPFAM" id="SSF53335">
    <property type="entry name" value="S-adenosyl-L-methionine-dependent methyltransferases"/>
    <property type="match status" value="1"/>
</dbReference>
<dbReference type="CDD" id="cd02440">
    <property type="entry name" value="AdoMet_MTases"/>
    <property type="match status" value="1"/>
</dbReference>
<evidence type="ECO:0000256" key="4">
    <source>
        <dbReference type="ARBA" id="ARBA00022691"/>
    </source>
</evidence>
<dbReference type="GO" id="GO:0003723">
    <property type="term" value="F:RNA binding"/>
    <property type="evidence" value="ECO:0007669"/>
    <property type="project" value="UniProtKB-KW"/>
</dbReference>
<dbReference type="eggNOG" id="ENOG502QR4R">
    <property type="taxonomic scope" value="Eukaryota"/>
</dbReference>
<protein>
    <recommendedName>
        <fullName evidence="1">mRNA (guanine-N(7))-methyltransferase</fullName>
        <ecNumber evidence="1">2.1.1.56</ecNumber>
    </recommendedName>
</protein>
<keyword evidence="3 9" id="KW-0808">Transferase</keyword>
<reference evidence="9" key="1">
    <citation type="submission" date="2015-12" db="EMBL/GenBank/DDBJ databases">
        <title>Update maize B73 reference genome by single molecule sequencing technologies.</title>
        <authorList>
            <consortium name="Maize Genome Sequencing Project"/>
            <person name="Ware D."/>
        </authorList>
    </citation>
    <scope>NUCLEOTIDE SEQUENCE [LARGE SCALE GENOMIC DNA]</scope>
    <source>
        <tissue evidence="9">Seedling</tissue>
    </source>
</reference>
<keyword evidence="4" id="KW-0949">S-adenosyl-L-methionine</keyword>
<keyword evidence="6" id="KW-0506">mRNA capping</keyword>
<dbReference type="PANTHER" id="PTHR12189:SF3">
    <property type="entry name" value="MRNA (GUANINE-N(7))-METHYLTRANSFERASE"/>
    <property type="match status" value="1"/>
</dbReference>
<keyword evidence="2 9" id="KW-0489">Methyltransferase</keyword>
<evidence type="ECO:0000256" key="5">
    <source>
        <dbReference type="ARBA" id="ARBA00022884"/>
    </source>
</evidence>
<evidence type="ECO:0000256" key="6">
    <source>
        <dbReference type="ARBA" id="ARBA00023042"/>
    </source>
</evidence>
<keyword evidence="5" id="KW-0694">RNA-binding</keyword>
<dbReference type="GO" id="GO:0004482">
    <property type="term" value="F:mRNA 5'-cap (guanine-N7-)-methyltransferase activity"/>
    <property type="evidence" value="ECO:0007669"/>
    <property type="project" value="UniProtKB-EC"/>
</dbReference>
<evidence type="ECO:0000256" key="7">
    <source>
        <dbReference type="ARBA" id="ARBA00044712"/>
    </source>
</evidence>
<dbReference type="PANTHER" id="PTHR12189">
    <property type="entry name" value="MRNA GUANINE-7- METHYLTRANSFERASE"/>
    <property type="match status" value="1"/>
</dbReference>
<gene>
    <name evidence="9" type="ORF">ZEAMMB73_Zm00001d002961</name>
</gene>
<dbReference type="EC" id="2.1.1.56" evidence="1"/>
<dbReference type="AlphaFoldDB" id="A0A1D6E5Q8"/>
<comment type="catalytic activity">
    <reaction evidence="7">
        <text>a 5'-end (5'-triphosphoguanosine)-ribonucleoside in mRNA + S-adenosyl-L-methionine = a 5'-end (N(7)-methyl 5'-triphosphoguanosine)-ribonucleoside in mRNA + S-adenosyl-L-homocysteine</text>
        <dbReference type="Rhea" id="RHEA:67008"/>
        <dbReference type="Rhea" id="RHEA-COMP:17166"/>
        <dbReference type="Rhea" id="RHEA-COMP:17167"/>
        <dbReference type="ChEBI" id="CHEBI:57856"/>
        <dbReference type="ChEBI" id="CHEBI:59789"/>
        <dbReference type="ChEBI" id="CHEBI:156461"/>
        <dbReference type="ChEBI" id="CHEBI:167617"/>
        <dbReference type="EC" id="2.1.1.56"/>
    </reaction>
</comment>
<dbReference type="InterPro" id="IPR029063">
    <property type="entry name" value="SAM-dependent_MTases_sf"/>
</dbReference>
<proteinExistence type="predicted"/>
<evidence type="ECO:0000256" key="2">
    <source>
        <dbReference type="ARBA" id="ARBA00022603"/>
    </source>
</evidence>
<keyword evidence="6" id="KW-0507">mRNA processing</keyword>
<sequence length="326" mass="37015">MNVAVPPQSPHLRLYDFAKSAIIKIFAFPYATVCYMLLSFMIFSSFQISEKLRRNPESNFTFIGCQMPKVCDLYCDGGMDTDKWCDAQVGHYIGIDASASGVNYARELWENRRKPFTAEFIELDPSDDGFEAQVQEKGIQADMVCCMQHLQASWLFSRTVEYDMLLCFENEEQAKKLLNNVSSLLKPGGYFFGITPDSSTIWTKYQKNVEASHNKGLKTVPNSIRSENYTITFEVEEEKFPFFGKKYQLKFASDAVFENQCLKPDPEAIPPIVTPDLPDPDKGHEEQEWLQPQQASVEDGRRSHADVLPIDPEKGILGPGPADMRL</sequence>
<evidence type="ECO:0000259" key="8">
    <source>
        <dbReference type="PROSITE" id="PS51562"/>
    </source>
</evidence>
<dbReference type="Pfam" id="PF03291">
    <property type="entry name" value="mRNA_G-N7_MeTrfase"/>
    <property type="match status" value="1"/>
</dbReference>
<dbReference type="PROSITE" id="PS51562">
    <property type="entry name" value="RNA_CAP0_MT"/>
    <property type="match status" value="1"/>
</dbReference>
<feature type="domain" description="MRNA cap 0 methyltransferase" evidence="8">
    <location>
        <begin position="6"/>
        <end position="326"/>
    </location>
</feature>
<evidence type="ECO:0000313" key="9">
    <source>
        <dbReference type="EMBL" id="ONM15800.1"/>
    </source>
</evidence>
<dbReference type="ExpressionAtlas" id="A0A1D6E5Q8">
    <property type="expression patterns" value="baseline and differential"/>
</dbReference>
<evidence type="ECO:0000256" key="3">
    <source>
        <dbReference type="ARBA" id="ARBA00022679"/>
    </source>
</evidence>